<protein>
    <submittedName>
        <fullName evidence="1">Uncharacterized protein</fullName>
    </submittedName>
</protein>
<keyword evidence="2" id="KW-1185">Reference proteome</keyword>
<dbReference type="Proteomes" id="UP001179121">
    <property type="component" value="Chromosome"/>
</dbReference>
<name>A0AA86T874_9BACT</name>
<sequence length="230" mass="25746">MCPERFRRSDSMIRPVSLLLAGIAILLGGIPPAHAIDVKLSMEEAKKALEEGRLPMEKALEKDEKTSQEAVKKIVQQASVKTRVGADPEKDPCGASVVLRTKRYRLEAFGRQEAMESKKKQQDVRMPDEYIKKVVDMPNLEVEVQLCGDDEYFAEGAKIAFQQGGKNIEPVDVSQADRGRKNEGDGPAYRSRFTARFAYDTFDPNAKTKVFVIFPDGKMTEIDADFSKVK</sequence>
<dbReference type="KEGG" id="nti:DNFV4_03902"/>
<organism evidence="1 2">
    <name type="scientific">Nitrospira tepida</name>
    <dbReference type="NCBI Taxonomy" id="2973512"/>
    <lineage>
        <taxon>Bacteria</taxon>
        <taxon>Pseudomonadati</taxon>
        <taxon>Nitrospirota</taxon>
        <taxon>Nitrospiria</taxon>
        <taxon>Nitrospirales</taxon>
        <taxon>Nitrospiraceae</taxon>
        <taxon>Nitrospira</taxon>
    </lineage>
</organism>
<accession>A0AA86T874</accession>
<dbReference type="EMBL" id="OX365700">
    <property type="protein sequence ID" value="CAI4033466.1"/>
    <property type="molecule type" value="Genomic_DNA"/>
</dbReference>
<dbReference type="AlphaFoldDB" id="A0AA86T874"/>
<evidence type="ECO:0000313" key="2">
    <source>
        <dbReference type="Proteomes" id="UP001179121"/>
    </source>
</evidence>
<gene>
    <name evidence="1" type="ORF">DNFV4_03902</name>
</gene>
<evidence type="ECO:0000313" key="1">
    <source>
        <dbReference type="EMBL" id="CAI4033466.1"/>
    </source>
</evidence>
<proteinExistence type="predicted"/>
<reference evidence="1" key="1">
    <citation type="submission" date="2022-10" db="EMBL/GenBank/DDBJ databases">
        <authorList>
            <person name="Koch H."/>
        </authorList>
    </citation>
    <scope>NUCLEOTIDE SEQUENCE</scope>
    <source>
        <strain evidence="1">DNF</strain>
    </source>
</reference>